<dbReference type="InterPro" id="IPR017853">
    <property type="entry name" value="GH"/>
</dbReference>
<dbReference type="EMBL" id="JAPCWZ010000009">
    <property type="protein sequence ID" value="KAK8850777.1"/>
    <property type="molecule type" value="Genomic_DNA"/>
</dbReference>
<accession>A0ABR2HNK4</accession>
<evidence type="ECO:0000313" key="1">
    <source>
        <dbReference type="EMBL" id="KAK8850777.1"/>
    </source>
</evidence>
<dbReference type="SUPFAM" id="SSF51445">
    <property type="entry name" value="(Trans)glycosidases"/>
    <property type="match status" value="1"/>
</dbReference>
<sequence>MDANAGTLLSRFTALKRKKPGLENWIAIGGWSFNNPGNVPDTRRAFSTIASTAENRRAFILPPSLRGRLTIDKISFTCSRLSKGRVTTASKSRWPDALLCHASYSLLSVLPHANDYCPCHTWHSACACL</sequence>
<dbReference type="Gene3D" id="3.20.20.80">
    <property type="entry name" value="Glycosidases"/>
    <property type="match status" value="1"/>
</dbReference>
<reference evidence="1 2" key="1">
    <citation type="journal article" date="2024" name="IMA Fungus">
        <title>Apiospora arundinis, a panoply of carbohydrate-active enzymes and secondary metabolites.</title>
        <authorList>
            <person name="Sorensen T."/>
            <person name="Petersen C."/>
            <person name="Muurmann A.T."/>
            <person name="Christiansen J.V."/>
            <person name="Brundto M.L."/>
            <person name="Overgaard C.K."/>
            <person name="Boysen A.T."/>
            <person name="Wollenberg R.D."/>
            <person name="Larsen T.O."/>
            <person name="Sorensen J.L."/>
            <person name="Nielsen K.L."/>
            <person name="Sondergaard T.E."/>
        </authorList>
    </citation>
    <scope>NUCLEOTIDE SEQUENCE [LARGE SCALE GENOMIC DNA]</scope>
    <source>
        <strain evidence="1 2">AAU 773</strain>
    </source>
</reference>
<dbReference type="Proteomes" id="UP001390339">
    <property type="component" value="Unassembled WGS sequence"/>
</dbReference>
<comment type="caution">
    <text evidence="1">The sequence shown here is derived from an EMBL/GenBank/DDBJ whole genome shotgun (WGS) entry which is preliminary data.</text>
</comment>
<evidence type="ECO:0000313" key="2">
    <source>
        <dbReference type="Proteomes" id="UP001390339"/>
    </source>
</evidence>
<organism evidence="1 2">
    <name type="scientific">Apiospora arundinis</name>
    <dbReference type="NCBI Taxonomy" id="335852"/>
    <lineage>
        <taxon>Eukaryota</taxon>
        <taxon>Fungi</taxon>
        <taxon>Dikarya</taxon>
        <taxon>Ascomycota</taxon>
        <taxon>Pezizomycotina</taxon>
        <taxon>Sordariomycetes</taxon>
        <taxon>Xylariomycetidae</taxon>
        <taxon>Amphisphaeriales</taxon>
        <taxon>Apiosporaceae</taxon>
        <taxon>Apiospora</taxon>
    </lineage>
</organism>
<name>A0ABR2HNK4_9PEZI</name>
<keyword evidence="2" id="KW-1185">Reference proteome</keyword>
<gene>
    <name evidence="1" type="ORF">PGQ11_013256</name>
</gene>
<protein>
    <submittedName>
        <fullName evidence="1">Chitinase</fullName>
    </submittedName>
</protein>
<proteinExistence type="predicted"/>